<dbReference type="AlphaFoldDB" id="A0A0B1T224"/>
<protein>
    <recommendedName>
        <fullName evidence="2">DUF7027 domain-containing protein</fullName>
    </recommendedName>
</protein>
<keyword evidence="4" id="KW-1185">Reference proteome</keyword>
<feature type="transmembrane region" description="Helical" evidence="1">
    <location>
        <begin position="97"/>
        <end position="119"/>
    </location>
</feature>
<feature type="domain" description="DUF7027" evidence="2">
    <location>
        <begin position="92"/>
        <end position="154"/>
    </location>
</feature>
<keyword evidence="1" id="KW-1133">Transmembrane helix</keyword>
<dbReference type="EMBL" id="KN554191">
    <property type="protein sequence ID" value="KHJ89460.1"/>
    <property type="molecule type" value="Genomic_DNA"/>
</dbReference>
<dbReference type="InterPro" id="IPR054291">
    <property type="entry name" value="DUF7027"/>
</dbReference>
<feature type="transmembrane region" description="Helical" evidence="1">
    <location>
        <begin position="181"/>
        <end position="204"/>
    </location>
</feature>
<feature type="transmembrane region" description="Helical" evidence="1">
    <location>
        <begin position="6"/>
        <end position="26"/>
    </location>
</feature>
<dbReference type="Pfam" id="PF22954">
    <property type="entry name" value="DUF7027"/>
    <property type="match status" value="1"/>
</dbReference>
<gene>
    <name evidence="3" type="ORF">OESDEN_10714</name>
</gene>
<feature type="transmembrane region" description="Helical" evidence="1">
    <location>
        <begin position="38"/>
        <end position="61"/>
    </location>
</feature>
<keyword evidence="1" id="KW-0472">Membrane</keyword>
<dbReference type="Proteomes" id="UP000053660">
    <property type="component" value="Unassembled WGS sequence"/>
</dbReference>
<evidence type="ECO:0000259" key="2">
    <source>
        <dbReference type="Pfam" id="PF22954"/>
    </source>
</evidence>
<keyword evidence="1" id="KW-0812">Transmembrane</keyword>
<organism evidence="3 4">
    <name type="scientific">Oesophagostomum dentatum</name>
    <name type="common">Nodular worm</name>
    <dbReference type="NCBI Taxonomy" id="61180"/>
    <lineage>
        <taxon>Eukaryota</taxon>
        <taxon>Metazoa</taxon>
        <taxon>Ecdysozoa</taxon>
        <taxon>Nematoda</taxon>
        <taxon>Chromadorea</taxon>
        <taxon>Rhabditida</taxon>
        <taxon>Rhabditina</taxon>
        <taxon>Rhabditomorpha</taxon>
        <taxon>Strongyloidea</taxon>
        <taxon>Strongylidae</taxon>
        <taxon>Oesophagostomum</taxon>
    </lineage>
</organism>
<feature type="transmembrane region" description="Helical" evidence="1">
    <location>
        <begin position="140"/>
        <end position="161"/>
    </location>
</feature>
<evidence type="ECO:0000256" key="1">
    <source>
        <dbReference type="SAM" id="Phobius"/>
    </source>
</evidence>
<accession>A0A0B1T224</accession>
<reference evidence="3 4" key="1">
    <citation type="submission" date="2014-03" db="EMBL/GenBank/DDBJ databases">
        <title>Draft genome of the hookworm Oesophagostomum dentatum.</title>
        <authorList>
            <person name="Mitreva M."/>
        </authorList>
    </citation>
    <scope>NUCLEOTIDE SEQUENCE [LARGE SCALE GENOMIC DNA]</scope>
    <source>
        <strain evidence="3 4">OD-Hann</strain>
    </source>
</reference>
<name>A0A0B1T224_OESDE</name>
<sequence length="233" mass="26287">MIFAAVSIVAMSFGISLTHQLFGVFVRIPEMERDFGPIWPFNIAVIAFFAAALCIWMRVMIGGAMEFILDRQFFTDAPSIEMEKTLPRPDVNQSMDIWVVMCMFALTAGGFLTTALMYYGLKTEQAKLLAPKLAFIQLEIFILMIFAAVSIVAMSFGISLTHQLFGVFVRIPEMERDFGPIWPFNIAVIAFFAAALCIWMRVMIGGAMEFILDKQFFTDAPSIEMEKTLPRPE</sequence>
<evidence type="ECO:0000313" key="3">
    <source>
        <dbReference type="EMBL" id="KHJ89460.1"/>
    </source>
</evidence>
<evidence type="ECO:0000313" key="4">
    <source>
        <dbReference type="Proteomes" id="UP000053660"/>
    </source>
</evidence>
<proteinExistence type="predicted"/>
<dbReference type="OrthoDB" id="5772927at2759"/>